<feature type="DNA-binding region" description="H-T-H motif" evidence="4">
    <location>
        <begin position="34"/>
        <end position="53"/>
    </location>
</feature>
<dbReference type="SUPFAM" id="SSF46689">
    <property type="entry name" value="Homeodomain-like"/>
    <property type="match status" value="1"/>
</dbReference>
<dbReference type="InterPro" id="IPR001647">
    <property type="entry name" value="HTH_TetR"/>
</dbReference>
<keyword evidence="2 4" id="KW-0238">DNA-binding</keyword>
<dbReference type="InterPro" id="IPR036271">
    <property type="entry name" value="Tet_transcr_reg_TetR-rel_C_sf"/>
</dbReference>
<evidence type="ECO:0000313" key="7">
    <source>
        <dbReference type="Proteomes" id="UP001553031"/>
    </source>
</evidence>
<dbReference type="Pfam" id="PF17937">
    <property type="entry name" value="TetR_C_28"/>
    <property type="match status" value="1"/>
</dbReference>
<gene>
    <name evidence="6" type="ORF">AB0O96_11510</name>
</gene>
<evidence type="ECO:0000256" key="2">
    <source>
        <dbReference type="ARBA" id="ARBA00023125"/>
    </source>
</evidence>
<dbReference type="SUPFAM" id="SSF48498">
    <property type="entry name" value="Tetracyclin repressor-like, C-terminal domain"/>
    <property type="match status" value="1"/>
</dbReference>
<dbReference type="Proteomes" id="UP001553031">
    <property type="component" value="Unassembled WGS sequence"/>
</dbReference>
<organism evidence="6 7">
    <name type="scientific">Kocuria salsicia</name>
    <dbReference type="NCBI Taxonomy" id="664639"/>
    <lineage>
        <taxon>Bacteria</taxon>
        <taxon>Bacillati</taxon>
        <taxon>Actinomycetota</taxon>
        <taxon>Actinomycetes</taxon>
        <taxon>Micrococcales</taxon>
        <taxon>Micrococcaceae</taxon>
        <taxon>Kocuria</taxon>
    </lineage>
</organism>
<proteinExistence type="predicted"/>
<keyword evidence="1" id="KW-0805">Transcription regulation</keyword>
<dbReference type="InterPro" id="IPR009057">
    <property type="entry name" value="Homeodomain-like_sf"/>
</dbReference>
<dbReference type="Gene3D" id="1.10.357.10">
    <property type="entry name" value="Tetracycline Repressor, domain 2"/>
    <property type="match status" value="1"/>
</dbReference>
<dbReference type="InterPro" id="IPR050109">
    <property type="entry name" value="HTH-type_TetR-like_transc_reg"/>
</dbReference>
<comment type="caution">
    <text evidence="6">The sequence shown here is derived from an EMBL/GenBank/DDBJ whole genome shotgun (WGS) entry which is preliminary data.</text>
</comment>
<keyword evidence="3" id="KW-0804">Transcription</keyword>
<evidence type="ECO:0000256" key="3">
    <source>
        <dbReference type="ARBA" id="ARBA00023163"/>
    </source>
</evidence>
<sequence length="185" mass="20129">MRSATAMPRKPEARQKLLAAFEHLVLTEGERAATLDAVAAQAGVSKGGLLYHFPHRQALVDAALARCEELAAEDLSRLTASPRGAAREFLATSVYEDSPLDRSLGVAFRLVQAREPGARETCARVERHWYHAVLEDVGDPVVATAVQAMGDGLYQQASMGLLPESSAEKRQILERLLESLERLAP</sequence>
<evidence type="ECO:0000256" key="4">
    <source>
        <dbReference type="PROSITE-ProRule" id="PRU00335"/>
    </source>
</evidence>
<feature type="domain" description="HTH tetR-type" evidence="5">
    <location>
        <begin position="11"/>
        <end position="71"/>
    </location>
</feature>
<evidence type="ECO:0000256" key="1">
    <source>
        <dbReference type="ARBA" id="ARBA00023015"/>
    </source>
</evidence>
<reference evidence="6 7" key="1">
    <citation type="submission" date="2024-06" db="EMBL/GenBank/DDBJ databases">
        <title>The Natural Products Discovery Center: Release of the First 8490 Sequenced Strains for Exploring Actinobacteria Biosynthetic Diversity.</title>
        <authorList>
            <person name="Kalkreuter E."/>
            <person name="Kautsar S.A."/>
            <person name="Yang D."/>
            <person name="Bader C.D."/>
            <person name="Teijaro C.N."/>
            <person name="Fluegel L."/>
            <person name="Davis C.M."/>
            <person name="Simpson J.R."/>
            <person name="Lauterbach L."/>
            <person name="Steele A.D."/>
            <person name="Gui C."/>
            <person name="Meng S."/>
            <person name="Li G."/>
            <person name="Viehrig K."/>
            <person name="Ye F."/>
            <person name="Su P."/>
            <person name="Kiefer A.F."/>
            <person name="Nichols A."/>
            <person name="Cepeda A.J."/>
            <person name="Yan W."/>
            <person name="Fan B."/>
            <person name="Jiang Y."/>
            <person name="Adhikari A."/>
            <person name="Zheng C.-J."/>
            <person name="Schuster L."/>
            <person name="Cowan T.M."/>
            <person name="Smanski M.J."/>
            <person name="Chevrette M.G."/>
            <person name="De Carvalho L.P.S."/>
            <person name="Shen B."/>
        </authorList>
    </citation>
    <scope>NUCLEOTIDE SEQUENCE [LARGE SCALE GENOMIC DNA]</scope>
    <source>
        <strain evidence="6 7">NPDC079179</strain>
    </source>
</reference>
<evidence type="ECO:0000313" key="6">
    <source>
        <dbReference type="EMBL" id="MEV8158809.1"/>
    </source>
</evidence>
<dbReference type="Pfam" id="PF00440">
    <property type="entry name" value="TetR_N"/>
    <property type="match status" value="1"/>
</dbReference>
<keyword evidence="7" id="KW-1185">Reference proteome</keyword>
<evidence type="ECO:0000259" key="5">
    <source>
        <dbReference type="PROSITE" id="PS50977"/>
    </source>
</evidence>
<dbReference type="EMBL" id="JBFBLL010000009">
    <property type="protein sequence ID" value="MEV8158809.1"/>
    <property type="molecule type" value="Genomic_DNA"/>
</dbReference>
<accession>A0ABV3KEJ0</accession>
<name>A0ABV3KEJ0_9MICC</name>
<dbReference type="InterPro" id="IPR041479">
    <property type="entry name" value="TetR_CgmR_C"/>
</dbReference>
<protein>
    <submittedName>
        <fullName evidence="6">TetR/AcrR family transcriptional regulator</fullName>
    </submittedName>
</protein>
<dbReference type="PROSITE" id="PS50977">
    <property type="entry name" value="HTH_TETR_2"/>
    <property type="match status" value="1"/>
</dbReference>
<dbReference type="PANTHER" id="PTHR30055">
    <property type="entry name" value="HTH-TYPE TRANSCRIPTIONAL REGULATOR RUTR"/>
    <property type="match status" value="1"/>
</dbReference>
<dbReference type="PANTHER" id="PTHR30055:SF234">
    <property type="entry name" value="HTH-TYPE TRANSCRIPTIONAL REGULATOR BETI"/>
    <property type="match status" value="1"/>
</dbReference>
<dbReference type="RefSeq" id="WP_232300268.1">
    <property type="nucleotide sequence ID" value="NZ_CZJU01000114.1"/>
</dbReference>